<organism evidence="2 3">
    <name type="scientific">Pseudonocardia eucalypti</name>
    <dbReference type="NCBI Taxonomy" id="648755"/>
    <lineage>
        <taxon>Bacteria</taxon>
        <taxon>Bacillati</taxon>
        <taxon>Actinomycetota</taxon>
        <taxon>Actinomycetes</taxon>
        <taxon>Pseudonocardiales</taxon>
        <taxon>Pseudonocardiaceae</taxon>
        <taxon>Pseudonocardia</taxon>
    </lineage>
</organism>
<accession>A0ABP9R062</accession>
<dbReference type="InterPro" id="IPR050228">
    <property type="entry name" value="Carboxylesterase_BioH"/>
</dbReference>
<evidence type="ECO:0000313" key="2">
    <source>
        <dbReference type="EMBL" id="GAA5170089.1"/>
    </source>
</evidence>
<keyword evidence="2" id="KW-0378">Hydrolase</keyword>
<dbReference type="SUPFAM" id="SSF53474">
    <property type="entry name" value="alpha/beta-Hydrolases"/>
    <property type="match status" value="1"/>
</dbReference>
<reference evidence="3" key="1">
    <citation type="journal article" date="2019" name="Int. J. Syst. Evol. Microbiol.">
        <title>The Global Catalogue of Microorganisms (GCM) 10K type strain sequencing project: providing services to taxonomists for standard genome sequencing and annotation.</title>
        <authorList>
            <consortium name="The Broad Institute Genomics Platform"/>
            <consortium name="The Broad Institute Genome Sequencing Center for Infectious Disease"/>
            <person name="Wu L."/>
            <person name="Ma J."/>
        </authorList>
    </citation>
    <scope>NUCLEOTIDE SEQUENCE [LARGE SCALE GENOMIC DNA]</scope>
    <source>
        <strain evidence="3">JCM 18303</strain>
    </source>
</reference>
<dbReference type="GO" id="GO:0016787">
    <property type="term" value="F:hydrolase activity"/>
    <property type="evidence" value="ECO:0007669"/>
    <property type="project" value="UniProtKB-KW"/>
</dbReference>
<dbReference type="InterPro" id="IPR000073">
    <property type="entry name" value="AB_hydrolase_1"/>
</dbReference>
<proteinExistence type="predicted"/>
<dbReference type="InterPro" id="IPR029058">
    <property type="entry name" value="AB_hydrolase_fold"/>
</dbReference>
<sequence>MLDRRSEVTVSDGARIAVREYGGRGRPILLLHGLMGRASTWWRTARWLADHGRVVALDARGHGDSTGTGDWRTERFTADVIEVADALELGPSVLVGHSMGGLHAWSAAARRPDLAHALVVEDMAPDHRGLTALPWVSWFEAMPESFDSIAAVRDAFGWPRPSVGEYLAECVREGPDGYRLLTGHALAATIAGEWGERDFWDSVRGVRCPALLLEAEESPIASEQMAEMAHAMPAARHVRVAGTGHLLHDDDPRRYRELVSGFLSAVG</sequence>
<evidence type="ECO:0000259" key="1">
    <source>
        <dbReference type="Pfam" id="PF12697"/>
    </source>
</evidence>
<dbReference type="PANTHER" id="PTHR43194">
    <property type="entry name" value="HYDROLASE ALPHA/BETA FOLD FAMILY"/>
    <property type="match status" value="1"/>
</dbReference>
<dbReference type="PANTHER" id="PTHR43194:SF2">
    <property type="entry name" value="PEROXISOMAL MEMBRANE PROTEIN LPX1"/>
    <property type="match status" value="1"/>
</dbReference>
<dbReference type="Proteomes" id="UP001428817">
    <property type="component" value="Unassembled WGS sequence"/>
</dbReference>
<protein>
    <submittedName>
        <fullName evidence="2">Alpha/beta hydrolase</fullName>
    </submittedName>
</protein>
<feature type="domain" description="AB hydrolase-1" evidence="1">
    <location>
        <begin position="28"/>
        <end position="257"/>
    </location>
</feature>
<dbReference type="EMBL" id="BAABJP010000043">
    <property type="protein sequence ID" value="GAA5170089.1"/>
    <property type="molecule type" value="Genomic_DNA"/>
</dbReference>
<dbReference type="Pfam" id="PF12697">
    <property type="entry name" value="Abhydrolase_6"/>
    <property type="match status" value="1"/>
</dbReference>
<name>A0ABP9R062_9PSEU</name>
<dbReference type="Gene3D" id="3.40.50.1820">
    <property type="entry name" value="alpha/beta hydrolase"/>
    <property type="match status" value="1"/>
</dbReference>
<keyword evidence="3" id="KW-1185">Reference proteome</keyword>
<gene>
    <name evidence="2" type="ORF">GCM10023321_66650</name>
</gene>
<comment type="caution">
    <text evidence="2">The sequence shown here is derived from an EMBL/GenBank/DDBJ whole genome shotgun (WGS) entry which is preliminary data.</text>
</comment>
<evidence type="ECO:0000313" key="3">
    <source>
        <dbReference type="Proteomes" id="UP001428817"/>
    </source>
</evidence>
<dbReference type="RefSeq" id="WP_345703336.1">
    <property type="nucleotide sequence ID" value="NZ_BAABJP010000043.1"/>
</dbReference>